<dbReference type="Pfam" id="PF00072">
    <property type="entry name" value="Response_reg"/>
    <property type="match status" value="1"/>
</dbReference>
<dbReference type="CDD" id="cd00082">
    <property type="entry name" value="HisKA"/>
    <property type="match status" value="1"/>
</dbReference>
<dbReference type="SMART" id="SM00387">
    <property type="entry name" value="HATPase_c"/>
    <property type="match status" value="1"/>
</dbReference>
<dbReference type="Gene3D" id="2.60.40.10">
    <property type="entry name" value="Immunoglobulins"/>
    <property type="match status" value="1"/>
</dbReference>
<feature type="domain" description="HTH araC/xylS-type" evidence="9">
    <location>
        <begin position="1168"/>
        <end position="1265"/>
    </location>
</feature>
<organism evidence="12 13">
    <name type="scientific">Segatella copri</name>
    <dbReference type="NCBI Taxonomy" id="165179"/>
    <lineage>
        <taxon>Bacteria</taxon>
        <taxon>Pseudomonadati</taxon>
        <taxon>Bacteroidota</taxon>
        <taxon>Bacteroidia</taxon>
        <taxon>Bacteroidales</taxon>
        <taxon>Prevotellaceae</taxon>
        <taxon>Segatella</taxon>
    </lineage>
</organism>
<dbReference type="Gene3D" id="2.130.10.10">
    <property type="entry name" value="YVTN repeat-like/Quinoprotein amine dehydrogenase"/>
    <property type="match status" value="2"/>
</dbReference>
<dbReference type="GO" id="GO:0000155">
    <property type="term" value="F:phosphorelay sensor kinase activity"/>
    <property type="evidence" value="ECO:0007669"/>
    <property type="project" value="InterPro"/>
</dbReference>
<keyword evidence="8" id="KW-1133">Transmembrane helix</keyword>
<evidence type="ECO:0000256" key="3">
    <source>
        <dbReference type="ARBA" id="ARBA00022553"/>
    </source>
</evidence>
<accession>A0AAW9T9M4</accession>
<dbReference type="InterPro" id="IPR011006">
    <property type="entry name" value="CheY-like_superfamily"/>
</dbReference>
<dbReference type="Gene3D" id="1.10.287.130">
    <property type="match status" value="1"/>
</dbReference>
<dbReference type="InterPro" id="IPR011110">
    <property type="entry name" value="Reg_prop"/>
</dbReference>
<dbReference type="InterPro" id="IPR001789">
    <property type="entry name" value="Sig_transdc_resp-reg_receiver"/>
</dbReference>
<dbReference type="EC" id="2.7.13.3" evidence="2"/>
<dbReference type="Pfam" id="PF07495">
    <property type="entry name" value="Y_Y_Y"/>
    <property type="match status" value="1"/>
</dbReference>
<dbReference type="Pfam" id="PF02518">
    <property type="entry name" value="HATPase_c"/>
    <property type="match status" value="1"/>
</dbReference>
<comment type="catalytic activity">
    <reaction evidence="1">
        <text>ATP + protein L-histidine = ADP + protein N-phospho-L-histidine.</text>
        <dbReference type="EC" id="2.7.13.3"/>
    </reaction>
</comment>
<dbReference type="AlphaFoldDB" id="A0AAW9T9M4"/>
<keyword evidence="8" id="KW-0472">Membrane</keyword>
<dbReference type="InterPro" id="IPR020449">
    <property type="entry name" value="Tscrpt_reg_AraC-type_HTH"/>
</dbReference>
<dbReference type="Gene3D" id="1.10.10.60">
    <property type="entry name" value="Homeodomain-like"/>
    <property type="match status" value="1"/>
</dbReference>
<evidence type="ECO:0000259" key="9">
    <source>
        <dbReference type="PROSITE" id="PS01124"/>
    </source>
</evidence>
<keyword evidence="8" id="KW-0812">Transmembrane</keyword>
<dbReference type="Pfam" id="PF07494">
    <property type="entry name" value="Reg_prop"/>
    <property type="match status" value="1"/>
</dbReference>
<feature type="modified residue" description="4-aspartylphosphate" evidence="7">
    <location>
        <position position="1065"/>
    </location>
</feature>
<dbReference type="InterPro" id="IPR011047">
    <property type="entry name" value="Quinoprotein_ADH-like_sf"/>
</dbReference>
<dbReference type="PANTHER" id="PTHR43547">
    <property type="entry name" value="TWO-COMPONENT HISTIDINE KINASE"/>
    <property type="match status" value="1"/>
</dbReference>
<dbReference type="InterPro" id="IPR018060">
    <property type="entry name" value="HTH_AraC"/>
</dbReference>
<dbReference type="Proteomes" id="UP000420707">
    <property type="component" value="Unassembled WGS sequence"/>
</dbReference>
<dbReference type="Gene3D" id="3.40.50.2300">
    <property type="match status" value="1"/>
</dbReference>
<dbReference type="SUPFAM" id="SSF52172">
    <property type="entry name" value="CheY-like"/>
    <property type="match status" value="1"/>
</dbReference>
<name>A0AAW9T9M4_9BACT</name>
<dbReference type="InterPro" id="IPR036097">
    <property type="entry name" value="HisK_dim/P_sf"/>
</dbReference>
<dbReference type="InterPro" id="IPR013783">
    <property type="entry name" value="Ig-like_fold"/>
</dbReference>
<evidence type="ECO:0000313" key="12">
    <source>
        <dbReference type="EMBL" id="MQN32925.1"/>
    </source>
</evidence>
<dbReference type="PROSITE" id="PS00041">
    <property type="entry name" value="HTH_ARAC_FAMILY_1"/>
    <property type="match status" value="1"/>
</dbReference>
<dbReference type="GO" id="GO:0003700">
    <property type="term" value="F:DNA-binding transcription factor activity"/>
    <property type="evidence" value="ECO:0007669"/>
    <property type="project" value="InterPro"/>
</dbReference>
<dbReference type="InterPro" id="IPR003594">
    <property type="entry name" value="HATPase_dom"/>
</dbReference>
<evidence type="ECO:0000256" key="1">
    <source>
        <dbReference type="ARBA" id="ARBA00000085"/>
    </source>
</evidence>
<reference evidence="13" key="1">
    <citation type="submission" date="2019-09" db="EMBL/GenBank/DDBJ databases">
        <title>Distinct polysaccharide growth profiles of human intestinal Prevotella copri isolates.</title>
        <authorList>
            <person name="Fehlner-Peach H."/>
            <person name="Magnabosco C."/>
            <person name="Raghavan V."/>
            <person name="Scher J.U."/>
            <person name="Tett A."/>
            <person name="Cox L.M."/>
            <person name="Gottsegen C."/>
            <person name="Watters A."/>
            <person name="Wiltshire- Gordon J.D."/>
            <person name="Segata N."/>
            <person name="Bonneau R."/>
            <person name="Littman D.R."/>
        </authorList>
    </citation>
    <scope>NUCLEOTIDE SEQUENCE [LARGE SCALE GENOMIC DNA]</scope>
    <source>
        <strain evidence="13">iAP146</strain>
    </source>
</reference>
<dbReference type="SMART" id="SM00448">
    <property type="entry name" value="REC"/>
    <property type="match status" value="1"/>
</dbReference>
<protein>
    <recommendedName>
        <fullName evidence="2">histidine kinase</fullName>
        <ecNumber evidence="2">2.7.13.3</ecNumber>
    </recommendedName>
</protein>
<keyword evidence="4" id="KW-0805">Transcription regulation</keyword>
<dbReference type="InterPro" id="IPR003661">
    <property type="entry name" value="HisK_dim/P_dom"/>
</dbReference>
<feature type="domain" description="Response regulatory" evidence="11">
    <location>
        <begin position="1017"/>
        <end position="1132"/>
    </location>
</feature>
<evidence type="ECO:0000256" key="7">
    <source>
        <dbReference type="PROSITE-ProRule" id="PRU00169"/>
    </source>
</evidence>
<dbReference type="InterPro" id="IPR011123">
    <property type="entry name" value="Y_Y_Y"/>
</dbReference>
<dbReference type="PRINTS" id="PR00032">
    <property type="entry name" value="HTHARAC"/>
</dbReference>
<evidence type="ECO:0000259" key="11">
    <source>
        <dbReference type="PROSITE" id="PS50110"/>
    </source>
</evidence>
<evidence type="ECO:0000256" key="8">
    <source>
        <dbReference type="SAM" id="Phobius"/>
    </source>
</evidence>
<evidence type="ECO:0000259" key="10">
    <source>
        <dbReference type="PROSITE" id="PS50109"/>
    </source>
</evidence>
<keyword evidence="3 7" id="KW-0597">Phosphoprotein</keyword>
<keyword evidence="5" id="KW-0238">DNA-binding</keyword>
<evidence type="ECO:0000256" key="5">
    <source>
        <dbReference type="ARBA" id="ARBA00023125"/>
    </source>
</evidence>
<dbReference type="InterPro" id="IPR009057">
    <property type="entry name" value="Homeodomain-like_sf"/>
</dbReference>
<dbReference type="InterPro" id="IPR018062">
    <property type="entry name" value="HTH_AraC-typ_CS"/>
</dbReference>
<dbReference type="PROSITE" id="PS01124">
    <property type="entry name" value="HTH_ARAC_FAMILY_2"/>
    <property type="match status" value="1"/>
</dbReference>
<dbReference type="Gene3D" id="3.30.565.10">
    <property type="entry name" value="Histidine kinase-like ATPase, C-terminal domain"/>
    <property type="match status" value="1"/>
</dbReference>
<dbReference type="Pfam" id="PF12833">
    <property type="entry name" value="HTH_18"/>
    <property type="match status" value="1"/>
</dbReference>
<feature type="transmembrane region" description="Helical" evidence="8">
    <location>
        <begin position="668"/>
        <end position="688"/>
    </location>
</feature>
<sequence length="1265" mass="143202">MKKAVITILAAMFCLLAAIYCLNPGRRTTLKVLQEKGKQTVRDMMLSSQSVTSIATDRRELMWIGTSAGLNVYDGKSYIQFGYDVKDTAALPDDYINVLHLDRKGRMWVGTQNGLARYVGAYRFHRVALPAHHDNIIAIEDSPEKHDSLAILVSDGNQTYRIGGDEKITPSSHSIQPNNLQAPLPADLSILRKPAEVVTATFCDLGGNLWVGYRNAGVQIISQNRIAYKKANANALSDKTKGISILTMATVGRHVLAGTALRVFAYDEKNSRLEQTLFRDLFDSLPKPRQINLNNMVGYDDEHLWLVSEQQVLSCRINNERIEVLAKSPLFKSGLGLGLKVENHLYVSSGKGCLLRFEFGKPQPELIRIPRPYFDHETKLAKLNDGNILLFMRGMHLAVLSPDTGKIREMKVTDRPREGSLDPAFAKQDSYGNVWLGTQRDGLYLMNKEKTRMHRVNILNDVHIQALVEDTKRQVWVTTIRDVFFENFESKQFLMNSLLSASQDQDDWQYFSNSACISPSGDVVLGSSDGCKFMPPEAMQTNFLRTQAGIHASEMLSVYGVEVTKNNGKVLAVTDEVAHLHSYTFAHDENDLKFNFYYPNFSRRSALMCQYKLEGYDRDWQVPTYGREARYAHLPAGTYTFRLRLISSPDKPALAERKVEIRIMHAPWWSSAAWLLYFSIVLGILFYLNTFYLRARTNHLLLLQEQRELEREKQAKEMNMRFFANIAHEFRNPLTIIAGPLMSLNADKALPESVHRILTHVCMSVNRMLRLIDQMLDFNQLETDELRLRVSEVDAAEELRQQVASFKESARVKGIKLELTIKNGNYHVWLDCDKLEKIMSNLFTNALKYTAPGGIICIQASADEERLEVSVFNSGQPMEEDKMQNVFKRYYQLSDSQNSHQYGWGTGIGLYYVKRLVELHHGEIYVKNIAAVSETSSEASLRNGVEFCFSLPTDKSIYNKVEIVAQEKRVMLIPLEVNNEEGRALEVKSEEGRVKNSLAGKDDSAGNPSPSGKNLPRILIVDDDVDVADYLHHLFAPDYEVVNRYSAEEALADLEEVKPDIILSDIIMGKMSGFEFCKVLKGNLSFSHIPVILITAMASMHNQIDGLKLGAVAYITKPFDPAYLKALVKSQLQNMQTLRQRLGESTKTDSLAENVADTLSPQDRKFMDEVYEMMEKLLAQQDLNVNSMCRDMFISPSKFNYKIKELTGETPGIFFRKYKLNKAAQMLHDGQYSISEVAVLTGFSTAAHFSVAFKKQFGVSPSDYQ</sequence>
<dbReference type="InterPro" id="IPR036890">
    <property type="entry name" value="HATPase_C_sf"/>
</dbReference>
<dbReference type="PANTHER" id="PTHR43547:SF2">
    <property type="entry name" value="HYBRID SIGNAL TRANSDUCTION HISTIDINE KINASE C"/>
    <property type="match status" value="1"/>
</dbReference>
<keyword evidence="6" id="KW-0804">Transcription</keyword>
<proteinExistence type="predicted"/>
<dbReference type="PROSITE" id="PS50109">
    <property type="entry name" value="HIS_KIN"/>
    <property type="match status" value="1"/>
</dbReference>
<dbReference type="GO" id="GO:0043565">
    <property type="term" value="F:sequence-specific DNA binding"/>
    <property type="evidence" value="ECO:0007669"/>
    <property type="project" value="InterPro"/>
</dbReference>
<evidence type="ECO:0000256" key="2">
    <source>
        <dbReference type="ARBA" id="ARBA00012438"/>
    </source>
</evidence>
<dbReference type="SUPFAM" id="SSF50998">
    <property type="entry name" value="Quinoprotein alcohol dehydrogenase-like"/>
    <property type="match status" value="1"/>
</dbReference>
<feature type="domain" description="Histidine kinase" evidence="10">
    <location>
        <begin position="725"/>
        <end position="955"/>
    </location>
</feature>
<dbReference type="SUPFAM" id="SSF55874">
    <property type="entry name" value="ATPase domain of HSP90 chaperone/DNA topoisomerase II/histidine kinase"/>
    <property type="match status" value="1"/>
</dbReference>
<dbReference type="SUPFAM" id="SSF47384">
    <property type="entry name" value="Homodimeric domain of signal transducing histidine kinase"/>
    <property type="match status" value="1"/>
</dbReference>
<dbReference type="SUPFAM" id="SSF63829">
    <property type="entry name" value="Calcium-dependent phosphotriesterase"/>
    <property type="match status" value="1"/>
</dbReference>
<dbReference type="RefSeq" id="WP_153086227.1">
    <property type="nucleotide sequence ID" value="NZ_VZAM01000060.1"/>
</dbReference>
<dbReference type="InterPro" id="IPR005467">
    <property type="entry name" value="His_kinase_dom"/>
</dbReference>
<gene>
    <name evidence="12" type="ORF">F7D90_13445</name>
</gene>
<dbReference type="Pfam" id="PF00512">
    <property type="entry name" value="HisKA"/>
    <property type="match status" value="1"/>
</dbReference>
<evidence type="ECO:0000256" key="4">
    <source>
        <dbReference type="ARBA" id="ARBA00023015"/>
    </source>
</evidence>
<dbReference type="SMART" id="SM00388">
    <property type="entry name" value="HisKA"/>
    <property type="match status" value="1"/>
</dbReference>
<dbReference type="PROSITE" id="PS50110">
    <property type="entry name" value="RESPONSE_REGULATORY"/>
    <property type="match status" value="1"/>
</dbReference>
<evidence type="ECO:0000256" key="6">
    <source>
        <dbReference type="ARBA" id="ARBA00023163"/>
    </source>
</evidence>
<dbReference type="EMBL" id="VZCR01000088">
    <property type="protein sequence ID" value="MQN32925.1"/>
    <property type="molecule type" value="Genomic_DNA"/>
</dbReference>
<dbReference type="SMART" id="SM00342">
    <property type="entry name" value="HTH_ARAC"/>
    <property type="match status" value="1"/>
</dbReference>
<dbReference type="SUPFAM" id="SSF46689">
    <property type="entry name" value="Homeodomain-like"/>
    <property type="match status" value="1"/>
</dbReference>
<comment type="caution">
    <text evidence="12">The sequence shown here is derived from an EMBL/GenBank/DDBJ whole genome shotgun (WGS) entry which is preliminary data.</text>
</comment>
<dbReference type="InterPro" id="IPR015943">
    <property type="entry name" value="WD40/YVTN_repeat-like_dom_sf"/>
</dbReference>
<evidence type="ECO:0000313" key="13">
    <source>
        <dbReference type="Proteomes" id="UP000420707"/>
    </source>
</evidence>